<dbReference type="EMBL" id="CP031023">
    <property type="protein sequence ID" value="AZA16375.1"/>
    <property type="molecule type" value="Genomic_DNA"/>
</dbReference>
<dbReference type="InterPro" id="IPR037914">
    <property type="entry name" value="SpoVT-AbrB_sf"/>
</dbReference>
<dbReference type="GO" id="GO:2000143">
    <property type="term" value="P:negative regulation of DNA-templated transcription initiation"/>
    <property type="evidence" value="ECO:0007669"/>
    <property type="project" value="TreeGrafter"/>
</dbReference>
<dbReference type="SUPFAM" id="SSF89447">
    <property type="entry name" value="AbrB/MazE/MraZ-like"/>
    <property type="match status" value="1"/>
</dbReference>
<evidence type="ECO:0000256" key="4">
    <source>
        <dbReference type="ARBA" id="ARBA00023015"/>
    </source>
</evidence>
<evidence type="ECO:0000256" key="6">
    <source>
        <dbReference type="ARBA" id="ARBA00023163"/>
    </source>
</evidence>
<keyword evidence="2 7" id="KW-0963">Cytoplasm</keyword>
<evidence type="ECO:0000256" key="1">
    <source>
        <dbReference type="ARBA" id="ARBA00013860"/>
    </source>
</evidence>
<dbReference type="GO" id="GO:0005737">
    <property type="term" value="C:cytoplasm"/>
    <property type="evidence" value="ECO:0007669"/>
    <property type="project" value="UniProtKB-UniRule"/>
</dbReference>
<reference evidence="10 11" key="2">
    <citation type="submission" date="2021-12" db="EMBL/GenBank/DDBJ databases">
        <title>Antimicrobial susceptibility of Lactobacillus delbrueckii subsp. lactis obtained from milk products and other habitats.</title>
        <authorList>
            <person name="Shani N."/>
        </authorList>
    </citation>
    <scope>NUCLEOTIDE SEQUENCE [LARGE SCALE GENOMIC DNA]</scope>
    <source>
        <strain evidence="10 11">FAM 21755</strain>
    </source>
</reference>
<dbReference type="GO" id="GO:0009295">
    <property type="term" value="C:nucleoid"/>
    <property type="evidence" value="ECO:0007669"/>
    <property type="project" value="UniProtKB-SubCell"/>
</dbReference>
<comment type="subunit">
    <text evidence="7">Forms oligomers.</text>
</comment>
<evidence type="ECO:0000313" key="9">
    <source>
        <dbReference type="EMBL" id="AZA16375.1"/>
    </source>
</evidence>
<sequence length="143" mass="16373">MFMGEYQHNLDAKGRLIIPAKLREQIGPAMVLTRGMEGCIFGYPLTEWAKIEAKLAKLPLTKKNARSFTRMFYSGAMEGEFDRQGRINLSPTLKKHAGLVKECVIVGVSNRIEIWAKERWEEYSDEANESYDEIAEDLDDIEL</sequence>
<comment type="subcellular location">
    <subcellularLocation>
        <location evidence="7">Cytoplasm</location>
        <location evidence="7">Nucleoid</location>
    </subcellularLocation>
</comment>
<gene>
    <name evidence="7 10" type="primary">mraZ</name>
    <name evidence="9" type="ORF">DQL93_07635</name>
    <name evidence="10" type="ORF">LOB85_00250</name>
</gene>
<accession>A0A061C981</accession>
<keyword evidence="5 7" id="KW-0238">DNA-binding</keyword>
<keyword evidence="3" id="KW-0677">Repeat</keyword>
<dbReference type="CDD" id="cd16321">
    <property type="entry name" value="MraZ_C"/>
    <property type="match status" value="1"/>
</dbReference>
<dbReference type="HAMAP" id="MF_01008">
    <property type="entry name" value="MraZ"/>
    <property type="match status" value="1"/>
</dbReference>
<dbReference type="InterPro" id="IPR035644">
    <property type="entry name" value="MraZ_C"/>
</dbReference>
<protein>
    <recommendedName>
        <fullName evidence="1 7">Transcriptional regulator MraZ</fullName>
    </recommendedName>
</protein>
<dbReference type="GO" id="GO:0000976">
    <property type="term" value="F:transcription cis-regulatory region binding"/>
    <property type="evidence" value="ECO:0007669"/>
    <property type="project" value="TreeGrafter"/>
</dbReference>
<dbReference type="Pfam" id="PF02381">
    <property type="entry name" value="MraZ"/>
    <property type="match status" value="2"/>
</dbReference>
<dbReference type="NCBIfam" id="TIGR00242">
    <property type="entry name" value="division/cell wall cluster transcriptional repressor MraZ"/>
    <property type="match status" value="1"/>
</dbReference>
<feature type="domain" description="SpoVT-AbrB" evidence="8">
    <location>
        <begin position="5"/>
        <end position="47"/>
    </location>
</feature>
<evidence type="ECO:0000256" key="3">
    <source>
        <dbReference type="ARBA" id="ARBA00022737"/>
    </source>
</evidence>
<dbReference type="AlphaFoldDB" id="A0A061C981"/>
<dbReference type="RefSeq" id="WP_003617448.1">
    <property type="nucleotide sequence ID" value="NZ_BJLK01000004.1"/>
</dbReference>
<evidence type="ECO:0000256" key="7">
    <source>
        <dbReference type="HAMAP-Rule" id="MF_01008"/>
    </source>
</evidence>
<name>A0A061C981_LACDL</name>
<dbReference type="PROSITE" id="PS51740">
    <property type="entry name" value="SPOVT_ABRB"/>
    <property type="match status" value="2"/>
</dbReference>
<dbReference type="InterPro" id="IPR020603">
    <property type="entry name" value="MraZ_dom"/>
</dbReference>
<proteinExistence type="inferred from homology"/>
<dbReference type="InterPro" id="IPR035642">
    <property type="entry name" value="MraZ_N"/>
</dbReference>
<dbReference type="Gene3D" id="3.40.1550.20">
    <property type="entry name" value="Transcriptional regulator MraZ domain"/>
    <property type="match status" value="1"/>
</dbReference>
<dbReference type="PANTHER" id="PTHR34701">
    <property type="entry name" value="TRANSCRIPTIONAL REGULATOR MRAZ"/>
    <property type="match status" value="1"/>
</dbReference>
<evidence type="ECO:0000256" key="2">
    <source>
        <dbReference type="ARBA" id="ARBA00022490"/>
    </source>
</evidence>
<evidence type="ECO:0000313" key="11">
    <source>
        <dbReference type="Proteomes" id="UP001200334"/>
    </source>
</evidence>
<evidence type="ECO:0000256" key="5">
    <source>
        <dbReference type="ARBA" id="ARBA00023125"/>
    </source>
</evidence>
<dbReference type="InterPro" id="IPR038619">
    <property type="entry name" value="MraZ_sf"/>
</dbReference>
<evidence type="ECO:0000259" key="8">
    <source>
        <dbReference type="PROSITE" id="PS51740"/>
    </source>
</evidence>
<dbReference type="InterPro" id="IPR007159">
    <property type="entry name" value="SpoVT-AbrB_dom"/>
</dbReference>
<dbReference type="OrthoDB" id="9807753at2"/>
<keyword evidence="4 7" id="KW-0805">Transcription regulation</keyword>
<reference evidence="9" key="1">
    <citation type="submission" date="2018-07" db="EMBL/GenBank/DDBJ databases">
        <authorList>
            <person name="Somerville V."/>
        </authorList>
    </citation>
    <scope>NUCLEOTIDE SEQUENCE</scope>
    <source>
        <strain evidence="9">NWC_2_2</strain>
    </source>
</reference>
<organism evidence="9">
    <name type="scientific">Lactobacillus delbrueckii subsp. lactis</name>
    <dbReference type="NCBI Taxonomy" id="29397"/>
    <lineage>
        <taxon>Bacteria</taxon>
        <taxon>Bacillati</taxon>
        <taxon>Bacillota</taxon>
        <taxon>Bacilli</taxon>
        <taxon>Lactobacillales</taxon>
        <taxon>Lactobacillaceae</taxon>
        <taxon>Lactobacillus</taxon>
    </lineage>
</organism>
<evidence type="ECO:0000313" key="10">
    <source>
        <dbReference type="EMBL" id="MCD5562611.1"/>
    </source>
</evidence>
<dbReference type="InterPro" id="IPR003444">
    <property type="entry name" value="MraZ"/>
</dbReference>
<dbReference type="GO" id="GO:0003700">
    <property type="term" value="F:DNA-binding transcription factor activity"/>
    <property type="evidence" value="ECO:0007669"/>
    <property type="project" value="UniProtKB-UniRule"/>
</dbReference>
<dbReference type="FunFam" id="3.40.1550.20:FF:000002">
    <property type="entry name" value="Transcriptional regulator MraZ"/>
    <property type="match status" value="1"/>
</dbReference>
<dbReference type="Proteomes" id="UP001200334">
    <property type="component" value="Unassembled WGS sequence"/>
</dbReference>
<dbReference type="CDD" id="cd16320">
    <property type="entry name" value="MraZ_N"/>
    <property type="match status" value="1"/>
</dbReference>
<comment type="similarity">
    <text evidence="7">Belongs to the MraZ family.</text>
</comment>
<keyword evidence="6 7" id="KW-0804">Transcription</keyword>
<dbReference type="PANTHER" id="PTHR34701:SF1">
    <property type="entry name" value="TRANSCRIPTIONAL REGULATOR MRAZ"/>
    <property type="match status" value="1"/>
</dbReference>
<dbReference type="EMBL" id="JAJNUY010000001">
    <property type="protein sequence ID" value="MCD5562611.1"/>
    <property type="molecule type" value="Genomic_DNA"/>
</dbReference>
<feature type="domain" description="SpoVT-AbrB" evidence="8">
    <location>
        <begin position="76"/>
        <end position="119"/>
    </location>
</feature>